<protein>
    <recommendedName>
        <fullName evidence="3">General secretion pathway GspH domain-containing protein</fullName>
    </recommendedName>
</protein>
<accession>A0ABW2A5V2</accession>
<organism evidence="1 2">
    <name type="scientific">Marinobacterium aestuariivivens</name>
    <dbReference type="NCBI Taxonomy" id="1698799"/>
    <lineage>
        <taxon>Bacteria</taxon>
        <taxon>Pseudomonadati</taxon>
        <taxon>Pseudomonadota</taxon>
        <taxon>Gammaproteobacteria</taxon>
        <taxon>Oceanospirillales</taxon>
        <taxon>Oceanospirillaceae</taxon>
        <taxon>Marinobacterium</taxon>
    </lineage>
</organism>
<evidence type="ECO:0000313" key="1">
    <source>
        <dbReference type="EMBL" id="MFC6672837.1"/>
    </source>
</evidence>
<name>A0ABW2A5V2_9GAMM</name>
<dbReference type="EMBL" id="JBHSWE010000001">
    <property type="protein sequence ID" value="MFC6672837.1"/>
    <property type="molecule type" value="Genomic_DNA"/>
</dbReference>
<comment type="caution">
    <text evidence="1">The sequence shown here is derived from an EMBL/GenBank/DDBJ whole genome shotgun (WGS) entry which is preliminary data.</text>
</comment>
<dbReference type="Proteomes" id="UP001596422">
    <property type="component" value="Unassembled WGS sequence"/>
</dbReference>
<keyword evidence="2" id="KW-1185">Reference proteome</keyword>
<reference evidence="2" key="1">
    <citation type="journal article" date="2019" name="Int. J. Syst. Evol. Microbiol.">
        <title>The Global Catalogue of Microorganisms (GCM) 10K type strain sequencing project: providing services to taxonomists for standard genome sequencing and annotation.</title>
        <authorList>
            <consortium name="The Broad Institute Genomics Platform"/>
            <consortium name="The Broad Institute Genome Sequencing Center for Infectious Disease"/>
            <person name="Wu L."/>
            <person name="Ma J."/>
        </authorList>
    </citation>
    <scope>NUCLEOTIDE SEQUENCE [LARGE SCALE GENOMIC DNA]</scope>
    <source>
        <strain evidence="2">NBRC 111756</strain>
    </source>
</reference>
<evidence type="ECO:0008006" key="3">
    <source>
        <dbReference type="Google" id="ProtNLM"/>
    </source>
</evidence>
<proteinExistence type="predicted"/>
<dbReference type="RefSeq" id="WP_379911252.1">
    <property type="nucleotide sequence ID" value="NZ_JBHSWE010000001.1"/>
</dbReference>
<sequence>MRVSHQEYVTTGLSRAALRQENIRFDGTGGISQNNRSCGFRPAFLDTLSGRIYLSRFANGVPAPVHLLEGLPAELVVSGEGQALRIRATVISGFVLDGRFYTRDQATAYALGGDCSDQCLILKATGPAGSKVLTTASTSADQGPAAGAG</sequence>
<evidence type="ECO:0000313" key="2">
    <source>
        <dbReference type="Proteomes" id="UP001596422"/>
    </source>
</evidence>
<gene>
    <name evidence="1" type="ORF">ACFQDL_24215</name>
</gene>